<dbReference type="PANTHER" id="PTHR30383:SF5">
    <property type="entry name" value="SGNH HYDROLASE-TYPE ESTERASE DOMAIN-CONTAINING PROTEIN"/>
    <property type="match status" value="1"/>
</dbReference>
<keyword evidence="4" id="KW-1185">Reference proteome</keyword>
<gene>
    <name evidence="3" type="ORF">PZE19_21410</name>
</gene>
<evidence type="ECO:0000313" key="3">
    <source>
        <dbReference type="EMBL" id="MDG3006337.1"/>
    </source>
</evidence>
<dbReference type="EMBL" id="JARRAG010000002">
    <property type="protein sequence ID" value="MDG3006337.1"/>
    <property type="molecule type" value="Genomic_DNA"/>
</dbReference>
<comment type="caution">
    <text evidence="3">The sequence shown here is derived from an EMBL/GenBank/DDBJ whole genome shotgun (WGS) entry which is preliminary data.</text>
</comment>
<organism evidence="3 4">
    <name type="scientific">Paludisphaera mucosa</name>
    <dbReference type="NCBI Taxonomy" id="3030827"/>
    <lineage>
        <taxon>Bacteria</taxon>
        <taxon>Pseudomonadati</taxon>
        <taxon>Planctomycetota</taxon>
        <taxon>Planctomycetia</taxon>
        <taxon>Isosphaerales</taxon>
        <taxon>Isosphaeraceae</taxon>
        <taxon>Paludisphaera</taxon>
    </lineage>
</organism>
<dbReference type="Gene3D" id="3.40.50.1110">
    <property type="entry name" value="SGNH hydrolase"/>
    <property type="match status" value="1"/>
</dbReference>
<accession>A0ABT6FFI4</accession>
<keyword evidence="2" id="KW-0732">Signal</keyword>
<dbReference type="PANTHER" id="PTHR30383">
    <property type="entry name" value="THIOESTERASE 1/PROTEASE 1/LYSOPHOSPHOLIPASE L1"/>
    <property type="match status" value="1"/>
</dbReference>
<protein>
    <recommendedName>
        <fullName evidence="5">SGNH hydrolase-type esterase domain-containing protein</fullName>
    </recommendedName>
</protein>
<sequence>MRPRLSACLILGLVVSTRAAAGDLKADSPVTFPKQGALPAKYPADEPARDGSQPEEGYHLSSTPERSLSQIVKIQAEMPSGRFAPPTHDWGPLSRTRRILAEGGSLRLLAVGDSIVNDTMRSAWVAKLREAYPKASIEARVYVRGGGGCQHYKEESRVARFIGPLKPDLVLIGGISQKDVASIREVVHQLRAIRPDVEILLFTGAFGTADPRVPDELARAAHSGTGEYGKALKPLAVEERCAYLDMTTPWAEYIRSAGVHPHLFYRDEVHANEYGEQVLSKILISFFEGAGNPVTAGGK</sequence>
<evidence type="ECO:0000313" key="4">
    <source>
        <dbReference type="Proteomes" id="UP001216907"/>
    </source>
</evidence>
<feature type="region of interest" description="Disordered" evidence="1">
    <location>
        <begin position="26"/>
        <end position="66"/>
    </location>
</feature>
<evidence type="ECO:0000256" key="1">
    <source>
        <dbReference type="SAM" id="MobiDB-lite"/>
    </source>
</evidence>
<reference evidence="3 4" key="1">
    <citation type="submission" date="2023-03" db="EMBL/GenBank/DDBJ databases">
        <title>Paludisphaera mucosa sp. nov. a novel planctomycete from northern fen.</title>
        <authorList>
            <person name="Ivanova A."/>
        </authorList>
    </citation>
    <scope>NUCLEOTIDE SEQUENCE [LARGE SCALE GENOMIC DNA]</scope>
    <source>
        <strain evidence="3 4">Pla2</strain>
    </source>
</reference>
<name>A0ABT6FFI4_9BACT</name>
<feature type="chain" id="PRO_5045604519" description="SGNH hydrolase-type esterase domain-containing protein" evidence="2">
    <location>
        <begin position="22"/>
        <end position="299"/>
    </location>
</feature>
<dbReference type="RefSeq" id="WP_277862637.1">
    <property type="nucleotide sequence ID" value="NZ_JARRAG010000002.1"/>
</dbReference>
<dbReference type="InterPro" id="IPR051532">
    <property type="entry name" value="Ester_Hydrolysis_Enzymes"/>
</dbReference>
<feature type="signal peptide" evidence="2">
    <location>
        <begin position="1"/>
        <end position="21"/>
    </location>
</feature>
<evidence type="ECO:0000256" key="2">
    <source>
        <dbReference type="SAM" id="SignalP"/>
    </source>
</evidence>
<evidence type="ECO:0008006" key="5">
    <source>
        <dbReference type="Google" id="ProtNLM"/>
    </source>
</evidence>
<proteinExistence type="predicted"/>
<dbReference type="Proteomes" id="UP001216907">
    <property type="component" value="Unassembled WGS sequence"/>
</dbReference>
<dbReference type="InterPro" id="IPR036514">
    <property type="entry name" value="SGNH_hydro_sf"/>
</dbReference>
<dbReference type="SUPFAM" id="SSF52266">
    <property type="entry name" value="SGNH hydrolase"/>
    <property type="match status" value="1"/>
</dbReference>